<dbReference type="Gene3D" id="1.25.10.10">
    <property type="entry name" value="Leucine-rich Repeat Variant"/>
    <property type="match status" value="2"/>
</dbReference>
<reference evidence="7 8" key="1">
    <citation type="submission" date="2024-07" db="EMBL/GenBank/DDBJ databases">
        <title>Chromosome-level genome assembly of the water stick insect Ranatra chinensis (Heteroptera: Nepidae).</title>
        <authorList>
            <person name="Liu X."/>
        </authorList>
    </citation>
    <scope>NUCLEOTIDE SEQUENCE [LARGE SCALE GENOMIC DNA]</scope>
    <source>
        <strain evidence="7">Cailab_2021Rc</strain>
        <tissue evidence="7">Muscle</tissue>
    </source>
</reference>
<evidence type="ECO:0000259" key="6">
    <source>
        <dbReference type="Pfam" id="PF25767"/>
    </source>
</evidence>
<organism evidence="7 8">
    <name type="scientific">Ranatra chinensis</name>
    <dbReference type="NCBI Taxonomy" id="642074"/>
    <lineage>
        <taxon>Eukaryota</taxon>
        <taxon>Metazoa</taxon>
        <taxon>Ecdysozoa</taxon>
        <taxon>Arthropoda</taxon>
        <taxon>Hexapoda</taxon>
        <taxon>Insecta</taxon>
        <taxon>Pterygota</taxon>
        <taxon>Neoptera</taxon>
        <taxon>Paraneoptera</taxon>
        <taxon>Hemiptera</taxon>
        <taxon>Heteroptera</taxon>
        <taxon>Panheteroptera</taxon>
        <taxon>Nepomorpha</taxon>
        <taxon>Nepidae</taxon>
        <taxon>Ranatrinae</taxon>
        <taxon>Ranatra</taxon>
    </lineage>
</organism>
<proteinExistence type="inferred from homology"/>
<dbReference type="SUPFAM" id="SSF48371">
    <property type="entry name" value="ARM repeat"/>
    <property type="match status" value="1"/>
</dbReference>
<feature type="domain" description="Tubulin-folding cofactor D ARM repeats" evidence="6">
    <location>
        <begin position="14"/>
        <end position="256"/>
    </location>
</feature>
<keyword evidence="3" id="KW-0143">Chaperone</keyword>
<keyword evidence="8" id="KW-1185">Reference proteome</keyword>
<dbReference type="PANTHER" id="PTHR12658:SF0">
    <property type="entry name" value="TUBULIN-SPECIFIC CHAPERONE D"/>
    <property type="match status" value="1"/>
</dbReference>
<dbReference type="Proteomes" id="UP001558652">
    <property type="component" value="Unassembled WGS sequence"/>
</dbReference>
<evidence type="ECO:0000259" key="5">
    <source>
        <dbReference type="Pfam" id="PF12612"/>
    </source>
</evidence>
<dbReference type="InterPro" id="IPR011989">
    <property type="entry name" value="ARM-like"/>
</dbReference>
<dbReference type="AlphaFoldDB" id="A0ABD0YN78"/>
<sequence length="903" mass="101073">MLSIEWKNQPYRLSRKFAVKIIQRIGLTFLKLRVITWRYQRGNRSLDSDVPNLCSGDSTKSREPSSSGSSNGVGEEEDDQDVPSEIEEVIEELMQALKDPDITIRWSAAKGIGRVMGRMNKYLGDEVIGCVLGLLNPRENDCAWHGGCLTLAELSKRGLLLPSRLSEVIPLVKKALVYDEPKGYASVGVHVRDAACYVCWTFARAYDSDIFKPYVNDIANALVIAACFDREISIRKAASAAFQEHIGRQGSFPHGIDIMTNADYFSVAVRSNAYLNISVFIAQYEEYTTSLIDHLIDKKIEHWDIVIRELSANALHNLTPKAPNYMLEFGLPTLFQKMNSIDANVRHGSIMAAGEVIHALSFIEGVTIDENIQTAVRDLIRFVKERQQFKGMSGELMKIACCHLIHKCSLSKLPFHGHEVINDWQNLIDECLCHEVGNIRNKAAIALSSLCSAYYDEDGVVVKEKVCSIVKQYTEKLKTNDETARIGHALALGSLSPLMLLGNMNVVINCLIDCATTSITTEKWVESRRTAIKALSSICTSVGISDDDRKESCKAYIPVIMECFIEGLKDYTTDDRGDTGAWVRESSMSGIQTVMQLAASCAPHLLTEDIVRRAFCGIVQQAVERIDRTRALAGTVFSSLLHNSPEIPNIPERERIVEIFTPEVCKTEINWLSLNTFPKFTEMISLHTFTYSLMTGLVISVGGLSESLVNASSASFFSYLRSQPIQELTRICDIIVEIYEKNLKNDRIVLPMLSFLERLISSGAIQPILDCPESTFAASVLRLTKNALNRCSEKFKLISSVDVYCQLIQVRGDVCRTALQRIMILLCHRFAWLRKVTATKFYEALMTYGDDMGSNEETLNEALAILSDTEWSDLSLEEVKPFRNKLSALFHIPIPKTINNPNV</sequence>
<feature type="region of interest" description="Disordered" evidence="4">
    <location>
        <begin position="50"/>
        <end position="82"/>
    </location>
</feature>
<name>A0ABD0YN78_9HEMI</name>
<dbReference type="Pfam" id="PF12612">
    <property type="entry name" value="TFCD_C"/>
    <property type="match status" value="1"/>
</dbReference>
<dbReference type="EMBL" id="JBFDAA010000005">
    <property type="protein sequence ID" value="KAL1132701.1"/>
    <property type="molecule type" value="Genomic_DNA"/>
</dbReference>
<evidence type="ECO:0000313" key="8">
    <source>
        <dbReference type="Proteomes" id="UP001558652"/>
    </source>
</evidence>
<protein>
    <recommendedName>
        <fullName evidence="2">Tubulin-specific chaperone D</fullName>
    </recommendedName>
</protein>
<dbReference type="InterPro" id="IPR058033">
    <property type="entry name" value="ARM_TBCD_2nd"/>
</dbReference>
<evidence type="ECO:0000256" key="2">
    <source>
        <dbReference type="ARBA" id="ARBA00015003"/>
    </source>
</evidence>
<feature type="compositionally biased region" description="Low complexity" evidence="4">
    <location>
        <begin position="64"/>
        <end position="73"/>
    </location>
</feature>
<dbReference type="PANTHER" id="PTHR12658">
    <property type="entry name" value="BETA-TUBULIN COFACTOR D"/>
    <property type="match status" value="1"/>
</dbReference>
<accession>A0ABD0YN78</accession>
<gene>
    <name evidence="7" type="ORF">AAG570_010653</name>
</gene>
<dbReference type="InterPro" id="IPR016024">
    <property type="entry name" value="ARM-type_fold"/>
</dbReference>
<comment type="similarity">
    <text evidence="1">Belongs to the TBCD family.</text>
</comment>
<dbReference type="InterPro" id="IPR022577">
    <property type="entry name" value="TBCD_C"/>
</dbReference>
<dbReference type="InterPro" id="IPR033162">
    <property type="entry name" value="TBCD"/>
</dbReference>
<evidence type="ECO:0000256" key="1">
    <source>
        <dbReference type="ARBA" id="ARBA00006853"/>
    </source>
</evidence>
<feature type="domain" description="Tubulin-folding cofactor D C-terminal" evidence="5">
    <location>
        <begin position="613"/>
        <end position="792"/>
    </location>
</feature>
<evidence type="ECO:0000313" key="7">
    <source>
        <dbReference type="EMBL" id="KAL1132701.1"/>
    </source>
</evidence>
<evidence type="ECO:0000256" key="4">
    <source>
        <dbReference type="SAM" id="MobiDB-lite"/>
    </source>
</evidence>
<comment type="caution">
    <text evidence="7">The sequence shown here is derived from an EMBL/GenBank/DDBJ whole genome shotgun (WGS) entry which is preliminary data.</text>
</comment>
<evidence type="ECO:0000256" key="3">
    <source>
        <dbReference type="ARBA" id="ARBA00023186"/>
    </source>
</evidence>
<dbReference type="Pfam" id="PF25767">
    <property type="entry name" value="ARM_TBCD_2nd"/>
    <property type="match status" value="1"/>
</dbReference>